<comment type="caution">
    <text evidence="2">The sequence shown here is derived from an EMBL/GenBank/DDBJ whole genome shotgun (WGS) entry which is preliminary data.</text>
</comment>
<dbReference type="Gene3D" id="3.40.50.10540">
    <property type="entry name" value="Crotonobetainyl-coa:carnitine coa-transferase, domain 1"/>
    <property type="match status" value="1"/>
</dbReference>
<dbReference type="AlphaFoldDB" id="A0A929FW88"/>
<organism evidence="2 3">
    <name type="scientific">Saccharopolyspora montiporae</name>
    <dbReference type="NCBI Taxonomy" id="2781240"/>
    <lineage>
        <taxon>Bacteria</taxon>
        <taxon>Bacillati</taxon>
        <taxon>Actinomycetota</taxon>
        <taxon>Actinomycetes</taxon>
        <taxon>Pseudonocardiales</taxon>
        <taxon>Pseudonocardiaceae</taxon>
        <taxon>Saccharopolyspora</taxon>
    </lineage>
</organism>
<dbReference type="GO" id="GO:0016740">
    <property type="term" value="F:transferase activity"/>
    <property type="evidence" value="ECO:0007669"/>
    <property type="project" value="UniProtKB-KW"/>
</dbReference>
<gene>
    <name evidence="2" type="ORF">IQ251_02365</name>
</gene>
<keyword evidence="1 2" id="KW-0808">Transferase</keyword>
<dbReference type="InterPro" id="IPR003673">
    <property type="entry name" value="CoA-Trfase_fam_III"/>
</dbReference>
<protein>
    <submittedName>
        <fullName evidence="2">CoA transferase</fullName>
    </submittedName>
</protein>
<dbReference type="PANTHER" id="PTHR48228:SF6">
    <property type="entry name" value="L-CARNITINE COA-TRANSFERASE"/>
    <property type="match status" value="1"/>
</dbReference>
<name>A0A929FW88_9PSEU</name>
<proteinExistence type="predicted"/>
<dbReference type="InterPro" id="IPR050509">
    <property type="entry name" value="CoA-transferase_III"/>
</dbReference>
<dbReference type="PANTHER" id="PTHR48228">
    <property type="entry name" value="SUCCINYL-COA--D-CITRAMALATE COA-TRANSFERASE"/>
    <property type="match status" value="1"/>
</dbReference>
<dbReference type="InterPro" id="IPR023606">
    <property type="entry name" value="CoA-Trfase_III_dom_1_sf"/>
</dbReference>
<evidence type="ECO:0000313" key="2">
    <source>
        <dbReference type="EMBL" id="MBE9373281.1"/>
    </source>
</evidence>
<evidence type="ECO:0000313" key="3">
    <source>
        <dbReference type="Proteomes" id="UP000598360"/>
    </source>
</evidence>
<sequence>MVALTGDPAGAPLIPPGRAATAAREVADRCGLPVDGRRLLAERAAFTGRGRRGAVSVGGGCRMLPTGDGWAAVSCARPDDPALLGALIEAEVSDDPWPAVAEWLRGRSGEELTERAALLGVAAGAVREPGAPADLPTPGRARAVSGLRVLDFSALWAGPLCAHLLGLLGADVVKVETPSRPDGARGGDAEFYRLLHAGNRSVVLDPDEPGQRRALARLVETADIVVEASRPRALERFGLDAAAAAEAGTIWVSVTAYGRGDDRVGFGDDVAAASGLVAVDERGVPCFVGDAIADPLTGIVAAELALSEPEGGRGALYDLAMSDVVSSTMDTGLPAARTCRSGGRWVTGGGVPVVAPRRRAVDGSAAASGAHTAEVLRELAVS</sequence>
<dbReference type="EMBL" id="JADEYC010000004">
    <property type="protein sequence ID" value="MBE9373281.1"/>
    <property type="molecule type" value="Genomic_DNA"/>
</dbReference>
<dbReference type="Pfam" id="PF02515">
    <property type="entry name" value="CoA_transf_3"/>
    <property type="match status" value="1"/>
</dbReference>
<accession>A0A929FW88</accession>
<keyword evidence="3" id="KW-1185">Reference proteome</keyword>
<dbReference type="SUPFAM" id="SSF89796">
    <property type="entry name" value="CoA-transferase family III (CaiB/BaiF)"/>
    <property type="match status" value="1"/>
</dbReference>
<reference evidence="2" key="1">
    <citation type="submission" date="2020-10" db="EMBL/GenBank/DDBJ databases">
        <title>Diversity and distribution of actinomycetes associated with coral in the coast of Hainan.</title>
        <authorList>
            <person name="Li F."/>
        </authorList>
    </citation>
    <scope>NUCLEOTIDE SEQUENCE</scope>
    <source>
        <strain evidence="2">HNM0983</strain>
    </source>
</reference>
<evidence type="ECO:0000256" key="1">
    <source>
        <dbReference type="ARBA" id="ARBA00022679"/>
    </source>
</evidence>
<dbReference type="Proteomes" id="UP000598360">
    <property type="component" value="Unassembled WGS sequence"/>
</dbReference>